<comment type="subcellular location">
    <subcellularLocation>
        <location evidence="1 8">Cell outer membrane</location>
        <topology evidence="1 8">Multi-pass membrane protein</topology>
    </subcellularLocation>
</comment>
<keyword evidence="5 9" id="KW-0732">Signal</keyword>
<dbReference type="GO" id="GO:0044718">
    <property type="term" value="P:siderophore transmembrane transport"/>
    <property type="evidence" value="ECO:0007669"/>
    <property type="project" value="TreeGrafter"/>
</dbReference>
<proteinExistence type="inferred from homology"/>
<evidence type="ECO:0000256" key="5">
    <source>
        <dbReference type="ARBA" id="ARBA00022729"/>
    </source>
</evidence>
<keyword evidence="11" id="KW-0675">Receptor</keyword>
<evidence type="ECO:0000256" key="6">
    <source>
        <dbReference type="ARBA" id="ARBA00023136"/>
    </source>
</evidence>
<dbReference type="InterPro" id="IPR039426">
    <property type="entry name" value="TonB-dep_rcpt-like"/>
</dbReference>
<accession>A0A174LD06</accession>
<dbReference type="RefSeq" id="WP_016269201.1">
    <property type="nucleotide sequence ID" value="NZ_CAXSXH010000005.1"/>
</dbReference>
<dbReference type="SUPFAM" id="SSF56935">
    <property type="entry name" value="Porins"/>
    <property type="match status" value="1"/>
</dbReference>
<keyword evidence="6 8" id="KW-0472">Membrane</keyword>
<evidence type="ECO:0000256" key="9">
    <source>
        <dbReference type="SAM" id="SignalP"/>
    </source>
</evidence>
<sequence length="752" mass="85603">MRKSVSYILLFVLLCCFSLSELSAQTLVVRGRVVDEQTGEVLSDANVYDLTSGIGVSTNSYGVYSIRLDRGKRIVRCSVLGYITQIDTLNITSDKVLNFILKPGGYQLKDVEVVADRRHSGQFRLGQQDIQALPVVGGEPDLMKSLQFLPGVVSGNEGANNISVRGSNQWGNLVLLDEAIVYNPNHALSFFSVFNNDAVQNVNLYKSYFPLNYGGRASSVIDVRMKEGNNKEPKRKATVGLVASKVMFEGPLKKDKSSYLVAARFAYPGLTCSLLGTDDAPDPQMYFYDVNAKINTIVNDRNRIYFSLYSGGDHTVFDQLVRGYGMDWGNATSTFRWNHALNHKTYTNLSAIFSNYYYRYENYADGLHYFWKSNMQSYQLKYDMEHTASRKLKIKGGGALHFFTTRPGNLDNYGGFTHVKPYQMDRRKMLDIALYGEIEYRFAKRFQLNGGVRLSALRSPSGPDYEAKTFIVPEPRAELSYDLNCNNRLNIAFNQASQNLHMISNSSVGIPSDMWVPANEKLKPVVMRQLSAGYEWNKSDGEYTLSMEAFYRKSDHVVDFKDNVNLFLNNTIEKEVEQGESESYGVELYLSKNRGPLTGWLSYTLSRARNRLANIKDTEYRPVYDRPHNLKLFLNYELNKRWSLSSTFSYCSGMNLTMPIGKYDFQGTVLYIYSSRNGYRAPAFHQLDFSAAYHMKKGTLTCSIINLYNRKNVFSIYAGRGDNSYYNSMDIARTYKIYLYGIVPSITYSFEF</sequence>
<dbReference type="AlphaFoldDB" id="A0A174LD06"/>
<dbReference type="Pfam" id="PF13715">
    <property type="entry name" value="CarbopepD_reg_2"/>
    <property type="match status" value="1"/>
</dbReference>
<evidence type="ECO:0000256" key="1">
    <source>
        <dbReference type="ARBA" id="ARBA00004571"/>
    </source>
</evidence>
<evidence type="ECO:0000256" key="8">
    <source>
        <dbReference type="PROSITE-ProRule" id="PRU01360"/>
    </source>
</evidence>
<protein>
    <submittedName>
        <fullName evidence="11">TonB-dependent receptor plug</fullName>
    </submittedName>
</protein>
<evidence type="ECO:0000256" key="3">
    <source>
        <dbReference type="ARBA" id="ARBA00022452"/>
    </source>
</evidence>
<dbReference type="InterPro" id="IPR008969">
    <property type="entry name" value="CarboxyPept-like_regulatory"/>
</dbReference>
<dbReference type="Gene3D" id="2.170.130.10">
    <property type="entry name" value="TonB-dependent receptor, plug domain"/>
    <property type="match status" value="1"/>
</dbReference>
<evidence type="ECO:0000256" key="4">
    <source>
        <dbReference type="ARBA" id="ARBA00022692"/>
    </source>
</evidence>
<dbReference type="EMBL" id="CZAP01000003">
    <property type="protein sequence ID" value="CUP20791.1"/>
    <property type="molecule type" value="Genomic_DNA"/>
</dbReference>
<dbReference type="PANTHER" id="PTHR30069">
    <property type="entry name" value="TONB-DEPENDENT OUTER MEMBRANE RECEPTOR"/>
    <property type="match status" value="1"/>
</dbReference>
<dbReference type="PANTHER" id="PTHR30069:SF29">
    <property type="entry name" value="HEMOGLOBIN AND HEMOGLOBIN-HAPTOGLOBIN-BINDING PROTEIN 1-RELATED"/>
    <property type="match status" value="1"/>
</dbReference>
<gene>
    <name evidence="11" type="ORF">ERS852511_01472</name>
</gene>
<dbReference type="PROSITE" id="PS52016">
    <property type="entry name" value="TONB_DEPENDENT_REC_3"/>
    <property type="match status" value="1"/>
</dbReference>
<dbReference type="Gene3D" id="2.60.40.1120">
    <property type="entry name" value="Carboxypeptidase-like, regulatory domain"/>
    <property type="match status" value="1"/>
</dbReference>
<dbReference type="InterPro" id="IPR037066">
    <property type="entry name" value="Plug_dom_sf"/>
</dbReference>
<feature type="domain" description="TonB-dependent receptor plug" evidence="10">
    <location>
        <begin position="140"/>
        <end position="218"/>
    </location>
</feature>
<evidence type="ECO:0000256" key="2">
    <source>
        <dbReference type="ARBA" id="ARBA00022448"/>
    </source>
</evidence>
<keyword evidence="4 8" id="KW-0812">Transmembrane</keyword>
<organism evidence="11 12">
    <name type="scientific">Bacteroides thetaiotaomicron</name>
    <dbReference type="NCBI Taxonomy" id="818"/>
    <lineage>
        <taxon>Bacteria</taxon>
        <taxon>Pseudomonadati</taxon>
        <taxon>Bacteroidota</taxon>
        <taxon>Bacteroidia</taxon>
        <taxon>Bacteroidales</taxon>
        <taxon>Bacteroidaceae</taxon>
        <taxon>Bacteroides</taxon>
    </lineage>
</organism>
<reference evidence="11 12" key="1">
    <citation type="submission" date="2015-09" db="EMBL/GenBank/DDBJ databases">
        <authorList>
            <consortium name="Pathogen Informatics"/>
        </authorList>
    </citation>
    <scope>NUCLEOTIDE SEQUENCE [LARGE SCALE GENOMIC DNA]</scope>
    <source>
        <strain evidence="11 12">2789STDY5834899</strain>
    </source>
</reference>
<dbReference type="Pfam" id="PF07715">
    <property type="entry name" value="Plug"/>
    <property type="match status" value="1"/>
</dbReference>
<dbReference type="GO" id="GO:0015344">
    <property type="term" value="F:siderophore uptake transmembrane transporter activity"/>
    <property type="evidence" value="ECO:0007669"/>
    <property type="project" value="TreeGrafter"/>
</dbReference>
<dbReference type="InterPro" id="IPR012910">
    <property type="entry name" value="Plug_dom"/>
</dbReference>
<evidence type="ECO:0000313" key="12">
    <source>
        <dbReference type="Proteomes" id="UP000095576"/>
    </source>
</evidence>
<dbReference type="InterPro" id="IPR036942">
    <property type="entry name" value="Beta-barrel_TonB_sf"/>
</dbReference>
<evidence type="ECO:0000256" key="7">
    <source>
        <dbReference type="ARBA" id="ARBA00023237"/>
    </source>
</evidence>
<evidence type="ECO:0000313" key="11">
    <source>
        <dbReference type="EMBL" id="CUP20791.1"/>
    </source>
</evidence>
<keyword evidence="3 8" id="KW-1134">Transmembrane beta strand</keyword>
<evidence type="ECO:0000259" key="10">
    <source>
        <dbReference type="Pfam" id="PF07715"/>
    </source>
</evidence>
<dbReference type="GO" id="GO:0009279">
    <property type="term" value="C:cell outer membrane"/>
    <property type="evidence" value="ECO:0007669"/>
    <property type="project" value="UniProtKB-SubCell"/>
</dbReference>
<keyword evidence="7 8" id="KW-0998">Cell outer membrane</keyword>
<feature type="chain" id="PRO_5008026969" evidence="9">
    <location>
        <begin position="25"/>
        <end position="752"/>
    </location>
</feature>
<feature type="signal peptide" evidence="9">
    <location>
        <begin position="1"/>
        <end position="24"/>
    </location>
</feature>
<keyword evidence="2 8" id="KW-0813">Transport</keyword>
<dbReference type="Gene3D" id="2.40.170.20">
    <property type="entry name" value="TonB-dependent receptor, beta-barrel domain"/>
    <property type="match status" value="1"/>
</dbReference>
<dbReference type="SUPFAM" id="SSF49464">
    <property type="entry name" value="Carboxypeptidase regulatory domain-like"/>
    <property type="match status" value="1"/>
</dbReference>
<dbReference type="Proteomes" id="UP000095576">
    <property type="component" value="Unassembled WGS sequence"/>
</dbReference>
<name>A0A174LD06_BACT4</name>
<comment type="similarity">
    <text evidence="8">Belongs to the TonB-dependent receptor family.</text>
</comment>